<name>A0A450S7S5_9GAMM</name>
<evidence type="ECO:0000313" key="9">
    <source>
        <dbReference type="EMBL" id="VFJ75808.1"/>
    </source>
</evidence>
<dbReference type="EMBL" id="CAADEZ010000876">
    <property type="protein sequence ID" value="VFJ75808.1"/>
    <property type="molecule type" value="Genomic_DNA"/>
</dbReference>
<dbReference type="AlphaFoldDB" id="A0A450S7S5"/>
<dbReference type="InterPro" id="IPR018523">
    <property type="entry name" value="Isocitrate_lyase_ph_CS"/>
</dbReference>
<dbReference type="Pfam" id="PF13714">
    <property type="entry name" value="PEP_mutase"/>
    <property type="match status" value="1"/>
</dbReference>
<evidence type="ECO:0000313" key="8">
    <source>
        <dbReference type="EMBL" id="VFJ47926.1"/>
    </source>
</evidence>
<evidence type="ECO:0000256" key="2">
    <source>
        <dbReference type="ARBA" id="ARBA00009282"/>
    </source>
</evidence>
<dbReference type="EC" id="4.1.3.30" evidence="3"/>
<evidence type="ECO:0000256" key="1">
    <source>
        <dbReference type="ARBA" id="ARBA00001050"/>
    </source>
</evidence>
<dbReference type="EMBL" id="CAADFA010000052">
    <property type="protein sequence ID" value="VFJ47926.1"/>
    <property type="molecule type" value="Genomic_DNA"/>
</dbReference>
<dbReference type="PROSITE" id="PS00161">
    <property type="entry name" value="ISOCITRATE_LYASE"/>
    <property type="match status" value="1"/>
</dbReference>
<accession>A0A450S7S5</accession>
<dbReference type="SUPFAM" id="SSF51621">
    <property type="entry name" value="Phosphoenolpyruvate/pyruvate domain"/>
    <property type="match status" value="1"/>
</dbReference>
<dbReference type="Gene3D" id="3.20.20.60">
    <property type="entry name" value="Phosphoenolpyruvate-binding domains"/>
    <property type="match status" value="1"/>
</dbReference>
<evidence type="ECO:0000256" key="7">
    <source>
        <dbReference type="ARBA" id="ARBA00073849"/>
    </source>
</evidence>
<dbReference type="InterPro" id="IPR040442">
    <property type="entry name" value="Pyrv_kinase-like_dom_sf"/>
</dbReference>
<dbReference type="InterPro" id="IPR039556">
    <property type="entry name" value="ICL/PEPM"/>
</dbReference>
<comment type="subunit">
    <text evidence="5">Homotetramer; dimer of dimers.</text>
</comment>
<evidence type="ECO:0000313" key="10">
    <source>
        <dbReference type="EMBL" id="VFK07897.1"/>
    </source>
</evidence>
<evidence type="ECO:0000256" key="3">
    <source>
        <dbReference type="ARBA" id="ARBA00012260"/>
    </source>
</evidence>
<comment type="function">
    <text evidence="6">Involved in the catabolism of short chain fatty acids (SCFA) via the 2-methylcitrate cycle I (propionate degradation route). Catalyzes the thermodynamically favored C-C bond cleavage of (2R,3S)-2-methylisocitrate to yield pyruvate and succinate via an alpha-carboxy-carbanion intermediate.</text>
</comment>
<dbReference type="FunFam" id="3.20.20.60:FF:000009">
    <property type="entry name" value="2-methylisocitrate lyase"/>
    <property type="match status" value="1"/>
</dbReference>
<comment type="catalytic activity">
    <reaction evidence="1">
        <text>(2S,3R)-3-hydroxybutane-1,2,3-tricarboxylate = pyruvate + succinate</text>
        <dbReference type="Rhea" id="RHEA:16809"/>
        <dbReference type="ChEBI" id="CHEBI:15361"/>
        <dbReference type="ChEBI" id="CHEBI:30031"/>
        <dbReference type="ChEBI" id="CHEBI:57429"/>
        <dbReference type="EC" id="4.1.3.30"/>
    </reaction>
</comment>
<gene>
    <name evidence="9" type="ORF">BECKFM1743A_GA0114220_108761</name>
    <name evidence="10" type="ORF">BECKFM1743B_GA0114221_100531</name>
    <name evidence="8" type="ORF">BECKFM1743C_GA0114222_100521</name>
</gene>
<comment type="similarity">
    <text evidence="2">Belongs to the isocitrate lyase/PEP mutase superfamily. Methylisocitrate lyase family.</text>
</comment>
<dbReference type="CDD" id="cd00377">
    <property type="entry name" value="ICL_PEPM"/>
    <property type="match status" value="1"/>
</dbReference>
<dbReference type="EMBL" id="CAADFL010000053">
    <property type="protein sequence ID" value="VFK07897.1"/>
    <property type="molecule type" value="Genomic_DNA"/>
</dbReference>
<dbReference type="PANTHER" id="PTHR42905">
    <property type="entry name" value="PHOSPHOENOLPYRUVATE CARBOXYLASE"/>
    <property type="match status" value="1"/>
</dbReference>
<keyword evidence="4" id="KW-0479">Metal-binding</keyword>
<evidence type="ECO:0000256" key="5">
    <source>
        <dbReference type="ARBA" id="ARBA00044762"/>
    </source>
</evidence>
<dbReference type="PANTHER" id="PTHR42905:SF5">
    <property type="entry name" value="CARBOXYVINYL-CARBOXYPHOSPHONATE PHOSPHORYLMUTASE, CHLOROPLASTIC"/>
    <property type="match status" value="1"/>
</dbReference>
<dbReference type="InterPro" id="IPR015813">
    <property type="entry name" value="Pyrv/PenolPyrv_kinase-like_dom"/>
</dbReference>
<dbReference type="GO" id="GO:0046872">
    <property type="term" value="F:metal ion binding"/>
    <property type="evidence" value="ECO:0007669"/>
    <property type="project" value="UniProtKB-KW"/>
</dbReference>
<dbReference type="GO" id="GO:0046421">
    <property type="term" value="F:methylisocitrate lyase activity"/>
    <property type="evidence" value="ECO:0007669"/>
    <property type="project" value="UniProtKB-EC"/>
</dbReference>
<sequence>MSSTRIHRILEEKGSLSFPGIYDTLSAKIAERAGFPMAFVSGYAVAATSIGEPDLGLLTQTEIVERARAICASVRIPVIVDADTGYGNPLNVYRTVEQLIAAGAAGCFLEDQQWPKRCGHMRGKKVIDREEYLHKVRAAVEAKGERDFFIVARTDALVVAGMEEAIARVSGAREAGADASFVEAPESREQLAEVGRRAPGPNVANMIEGGKTPVLPREELAELGFQLILYPLAGLFAAARTLEDVYRELNTRGSTLAEEKRLMSFPEFNDLIGVDTLYTRAERFGA</sequence>
<protein>
    <recommendedName>
        <fullName evidence="7">2-methylisocitrate lyase</fullName>
        <ecNumber evidence="3">4.1.3.30</ecNumber>
    </recommendedName>
</protein>
<evidence type="ECO:0000256" key="4">
    <source>
        <dbReference type="ARBA" id="ARBA00022723"/>
    </source>
</evidence>
<keyword evidence="8" id="KW-0456">Lyase</keyword>
<organism evidence="8">
    <name type="scientific">Candidatus Kentrum sp. FM</name>
    <dbReference type="NCBI Taxonomy" id="2126340"/>
    <lineage>
        <taxon>Bacteria</taxon>
        <taxon>Pseudomonadati</taxon>
        <taxon>Pseudomonadota</taxon>
        <taxon>Gammaproteobacteria</taxon>
        <taxon>Candidatus Kentrum</taxon>
    </lineage>
</organism>
<evidence type="ECO:0000256" key="6">
    <source>
        <dbReference type="ARBA" id="ARBA00057039"/>
    </source>
</evidence>
<reference evidence="8" key="1">
    <citation type="submission" date="2019-02" db="EMBL/GenBank/DDBJ databases">
        <authorList>
            <person name="Gruber-Vodicka R. H."/>
            <person name="Seah K. B. B."/>
        </authorList>
    </citation>
    <scope>NUCLEOTIDE SEQUENCE</scope>
    <source>
        <strain evidence="9">BECK_BZ163</strain>
        <strain evidence="10">BECK_BZ164</strain>
        <strain evidence="8">BECK_BZ165</strain>
    </source>
</reference>
<proteinExistence type="inferred from homology"/>